<evidence type="ECO:0000256" key="6">
    <source>
        <dbReference type="ARBA" id="ARBA00022781"/>
    </source>
</evidence>
<dbReference type="SUPFAM" id="SSF81336">
    <property type="entry name" value="F1F0 ATP synthase subunit A"/>
    <property type="match status" value="1"/>
</dbReference>
<dbReference type="PANTHER" id="PTHR11410">
    <property type="entry name" value="ATP SYNTHASE SUBUNIT A"/>
    <property type="match status" value="1"/>
</dbReference>
<sequence length="231" mass="25505">MLVDIFSSLDYYTYVDEDLLSFVFSYLFFYTGILGVCPNKGKLWVSLCPFSVMMKNFDKMIVGVVSDSEGVRFGGLMLGCYSIFWVLLSCNYGGMVPAGFSVSSQLSAGLGLAFVWWFWPVFSAFCYNWKSFLAHLLPTGTPLFLCPLMILIESTSILIRPVTLAVRLVANITMGHLVLALMGASSIVGITSLAFGAYVLFEFFVCGLQAYVFTLLVSLYSMEHPSDAIGK</sequence>
<keyword evidence="10" id="KW-0066">ATP synthesis</keyword>
<evidence type="ECO:0000256" key="3">
    <source>
        <dbReference type="ARBA" id="ARBA00022448"/>
    </source>
</evidence>
<dbReference type="InterPro" id="IPR035908">
    <property type="entry name" value="F0_ATP_A_sf"/>
</dbReference>
<evidence type="ECO:0000313" key="13">
    <source>
        <dbReference type="EMBL" id="AGS17918.1"/>
    </source>
</evidence>
<dbReference type="PRINTS" id="PR00123">
    <property type="entry name" value="ATPASEA"/>
</dbReference>
<name>A0A023I1D6_ANOAN</name>
<dbReference type="InterPro" id="IPR045083">
    <property type="entry name" value="ATP_synth_F0_asu_bact/mt"/>
</dbReference>
<evidence type="ECO:0000256" key="12">
    <source>
        <dbReference type="SAM" id="Phobius"/>
    </source>
</evidence>
<dbReference type="NCBIfam" id="TIGR01131">
    <property type="entry name" value="ATP_synt_6_or_A"/>
    <property type="match status" value="1"/>
</dbReference>
<keyword evidence="3" id="KW-0813">Transport</keyword>
<feature type="transmembrane region" description="Helical" evidence="12">
    <location>
        <begin position="164"/>
        <end position="189"/>
    </location>
</feature>
<dbReference type="GO" id="GO:0045259">
    <property type="term" value="C:proton-transporting ATP synthase complex"/>
    <property type="evidence" value="ECO:0007669"/>
    <property type="project" value="UniProtKB-KW"/>
</dbReference>
<dbReference type="EMBL" id="KF030963">
    <property type="protein sequence ID" value="AGS17932.1"/>
    <property type="molecule type" value="Genomic_DNA"/>
</dbReference>
<organism evidence="14">
    <name type="scientific">Anodonta anatina</name>
    <name type="common">Duck mussel</name>
    <dbReference type="NCBI Taxonomy" id="143294"/>
    <lineage>
        <taxon>Eukaryota</taxon>
        <taxon>Metazoa</taxon>
        <taxon>Spiralia</taxon>
        <taxon>Lophotrochozoa</taxon>
        <taxon>Mollusca</taxon>
        <taxon>Bivalvia</taxon>
        <taxon>Autobranchia</taxon>
        <taxon>Heteroconchia</taxon>
        <taxon>Palaeoheterodonta</taxon>
        <taxon>Unionida</taxon>
        <taxon>Unionoidea</taxon>
        <taxon>Unionidae</taxon>
        <taxon>Anodontinae</taxon>
        <taxon>Anodonta</taxon>
    </lineage>
</organism>
<dbReference type="PROSITE" id="PS00449">
    <property type="entry name" value="ATPASE_A"/>
    <property type="match status" value="1"/>
</dbReference>
<keyword evidence="14" id="KW-0496">Mitochondrion</keyword>
<keyword evidence="5 12" id="KW-0812">Transmembrane</keyword>
<evidence type="ECO:0000256" key="8">
    <source>
        <dbReference type="ARBA" id="ARBA00023065"/>
    </source>
</evidence>
<geneLocation type="mitochondrion" evidence="14"/>
<evidence type="ECO:0000256" key="5">
    <source>
        <dbReference type="ARBA" id="ARBA00022692"/>
    </source>
</evidence>
<accession>A0A023I1D6</accession>
<dbReference type="EMBL" id="KF030962">
    <property type="protein sequence ID" value="AGS17918.1"/>
    <property type="molecule type" value="Genomic_DNA"/>
</dbReference>
<dbReference type="Pfam" id="PF00119">
    <property type="entry name" value="ATP-synt_A"/>
    <property type="match status" value="1"/>
</dbReference>
<dbReference type="InterPro" id="IPR000568">
    <property type="entry name" value="ATP_synth_F0_asu"/>
</dbReference>
<protein>
    <recommendedName>
        <fullName evidence="11">ATP synthase subunit a</fullName>
    </recommendedName>
</protein>
<evidence type="ECO:0000256" key="1">
    <source>
        <dbReference type="ARBA" id="ARBA00004141"/>
    </source>
</evidence>
<evidence type="ECO:0000256" key="11">
    <source>
        <dbReference type="RuleBase" id="RU004450"/>
    </source>
</evidence>
<gene>
    <name evidence="14" type="primary">ATP6</name>
</gene>
<feature type="transmembrane region" description="Helical" evidence="12">
    <location>
        <begin position="20"/>
        <end position="37"/>
    </location>
</feature>
<evidence type="ECO:0000256" key="9">
    <source>
        <dbReference type="ARBA" id="ARBA00023136"/>
    </source>
</evidence>
<feature type="transmembrane region" description="Helical" evidence="12">
    <location>
        <begin position="195"/>
        <end position="221"/>
    </location>
</feature>
<dbReference type="GO" id="GO:0005743">
    <property type="term" value="C:mitochondrial inner membrane"/>
    <property type="evidence" value="ECO:0007669"/>
    <property type="project" value="UniProtKB-SubCell"/>
</dbReference>
<dbReference type="AlphaFoldDB" id="A0A023I1D6"/>
<evidence type="ECO:0000313" key="14">
    <source>
        <dbReference type="EMBL" id="AGS17932.1"/>
    </source>
</evidence>
<evidence type="ECO:0000256" key="7">
    <source>
        <dbReference type="ARBA" id="ARBA00022989"/>
    </source>
</evidence>
<dbReference type="InterPro" id="IPR023011">
    <property type="entry name" value="ATP_synth_F0_asu_AS"/>
</dbReference>
<feature type="transmembrane region" description="Helical" evidence="12">
    <location>
        <begin position="71"/>
        <end position="88"/>
    </location>
</feature>
<evidence type="ECO:0000256" key="2">
    <source>
        <dbReference type="ARBA" id="ARBA00006810"/>
    </source>
</evidence>
<reference evidence="14" key="1">
    <citation type="journal article" date="2016" name="Mitochondrial DNA">
        <title>Complete male mitochondrial genome of Anodonta anatina (Mollusca: Unionidae).</title>
        <authorList>
            <person name="Soroka M."/>
            <person name="Burzynski A."/>
        </authorList>
    </citation>
    <scope>NUCLEOTIDE SEQUENCE</scope>
    <source>
        <strain evidence="13">247</strain>
        <strain evidence="14">320</strain>
    </source>
</reference>
<keyword evidence="4" id="KW-0138">CF(0)</keyword>
<dbReference type="CDD" id="cd00310">
    <property type="entry name" value="ATP-synt_Fo_a_6"/>
    <property type="match status" value="1"/>
</dbReference>
<dbReference type="PANTHER" id="PTHR11410:SF0">
    <property type="entry name" value="ATP SYNTHASE SUBUNIT A"/>
    <property type="match status" value="1"/>
</dbReference>
<comment type="subcellular location">
    <subcellularLocation>
        <location evidence="1">Membrane</location>
        <topology evidence="1">Multi-pass membrane protein</topology>
    </subcellularLocation>
    <subcellularLocation>
        <location evidence="11">Mitochondrion inner membrane</location>
        <topology evidence="11">Multi-pass membrane protein</topology>
    </subcellularLocation>
</comment>
<dbReference type="Gene3D" id="1.20.120.220">
    <property type="entry name" value="ATP synthase, F0 complex, subunit A"/>
    <property type="match status" value="1"/>
</dbReference>
<keyword evidence="6" id="KW-0375">Hydrogen ion transport</keyword>
<dbReference type="GO" id="GO:0046933">
    <property type="term" value="F:proton-transporting ATP synthase activity, rotational mechanism"/>
    <property type="evidence" value="ECO:0007669"/>
    <property type="project" value="TreeGrafter"/>
</dbReference>
<evidence type="ECO:0000256" key="4">
    <source>
        <dbReference type="ARBA" id="ARBA00022547"/>
    </source>
</evidence>
<feature type="transmembrane region" description="Helical" evidence="12">
    <location>
        <begin position="131"/>
        <end position="152"/>
    </location>
</feature>
<proteinExistence type="inferred from homology"/>
<keyword evidence="9 12" id="KW-0472">Membrane</keyword>
<feature type="transmembrane region" description="Helical" evidence="12">
    <location>
        <begin position="100"/>
        <end position="119"/>
    </location>
</feature>
<keyword evidence="7 12" id="KW-1133">Transmembrane helix</keyword>
<comment type="similarity">
    <text evidence="2">Belongs to the ATPase A chain family.</text>
</comment>
<evidence type="ECO:0000256" key="10">
    <source>
        <dbReference type="ARBA" id="ARBA00023310"/>
    </source>
</evidence>
<keyword evidence="8" id="KW-0406">Ion transport</keyword>